<keyword evidence="1" id="KW-1133">Transmembrane helix</keyword>
<name>A0A915JQE0_ROMCU</name>
<accession>A0A915JQE0</accession>
<keyword evidence="1" id="KW-0472">Membrane</keyword>
<evidence type="ECO:0000313" key="3">
    <source>
        <dbReference type="WBParaSite" id="nRc.2.0.1.t28322-RA"/>
    </source>
</evidence>
<dbReference type="Proteomes" id="UP000887565">
    <property type="component" value="Unplaced"/>
</dbReference>
<organism evidence="2 3">
    <name type="scientific">Romanomermis culicivorax</name>
    <name type="common">Nematode worm</name>
    <dbReference type="NCBI Taxonomy" id="13658"/>
    <lineage>
        <taxon>Eukaryota</taxon>
        <taxon>Metazoa</taxon>
        <taxon>Ecdysozoa</taxon>
        <taxon>Nematoda</taxon>
        <taxon>Enoplea</taxon>
        <taxon>Dorylaimia</taxon>
        <taxon>Mermithida</taxon>
        <taxon>Mermithoidea</taxon>
        <taxon>Mermithidae</taxon>
        <taxon>Romanomermis</taxon>
    </lineage>
</organism>
<proteinExistence type="predicted"/>
<dbReference type="WBParaSite" id="nRc.2.0.1.t28322-RA">
    <property type="protein sequence ID" value="nRc.2.0.1.t28322-RA"/>
    <property type="gene ID" value="nRc.2.0.1.g28322"/>
</dbReference>
<reference evidence="3" key="1">
    <citation type="submission" date="2022-11" db="UniProtKB">
        <authorList>
            <consortium name="WormBaseParasite"/>
        </authorList>
    </citation>
    <scope>IDENTIFICATION</scope>
</reference>
<protein>
    <submittedName>
        <fullName evidence="3">Uncharacterized protein</fullName>
    </submittedName>
</protein>
<evidence type="ECO:0000313" key="2">
    <source>
        <dbReference type="Proteomes" id="UP000887565"/>
    </source>
</evidence>
<keyword evidence="1" id="KW-0812">Transmembrane</keyword>
<evidence type="ECO:0000256" key="1">
    <source>
        <dbReference type="SAM" id="Phobius"/>
    </source>
</evidence>
<feature type="transmembrane region" description="Helical" evidence="1">
    <location>
        <begin position="21"/>
        <end position="40"/>
    </location>
</feature>
<keyword evidence="2" id="KW-1185">Reference proteome</keyword>
<sequence>MLIHQRRQIVGDLIHGRKFKIVWQIFSIVLLAGVVLGIYIQENLSFGHRSLYGADVLCMKDKTIDRLIFRRQLAAKYWTFIHGEKTLKK</sequence>
<dbReference type="AlphaFoldDB" id="A0A915JQE0"/>